<evidence type="ECO:0000256" key="2">
    <source>
        <dbReference type="ARBA" id="ARBA00004377"/>
    </source>
</evidence>
<evidence type="ECO:0000256" key="9">
    <source>
        <dbReference type="ARBA" id="ARBA00023287"/>
    </source>
</evidence>
<dbReference type="Proteomes" id="UP001597561">
    <property type="component" value="Unassembled WGS sequence"/>
</dbReference>
<accession>A0ABW5ZLG5</accession>
<evidence type="ECO:0000256" key="10">
    <source>
        <dbReference type="SAM" id="Phobius"/>
    </source>
</evidence>
<evidence type="ECO:0000256" key="5">
    <source>
        <dbReference type="ARBA" id="ARBA00022519"/>
    </source>
</evidence>
<dbReference type="PIRSF" id="PIRSF021292">
    <property type="entry name" value="Competence_ComGD"/>
    <property type="match status" value="1"/>
</dbReference>
<keyword evidence="4" id="KW-0488">Methylation</keyword>
<sequence>MKSLKNNSGFTMIEVIIVLLVLGILIAISVSFYPRSKEASISFESRLIQDLHNAQLTAVSGNKQVTVYFDTGNQSYSIVSGYVPNEKVLSEVKLPENVKLLGSSSLTLFRYNPSGNTNTFGVVKFEIDQEPLNIHFYLARGRFYVEKP</sequence>
<name>A0ABW5ZLG5_9BACL</name>
<evidence type="ECO:0000313" key="12">
    <source>
        <dbReference type="EMBL" id="MFD2913141.1"/>
    </source>
</evidence>
<keyword evidence="5" id="KW-0997">Cell inner membrane</keyword>
<gene>
    <name evidence="12" type="ORF">ACFS5P_14735</name>
</gene>
<reference evidence="13" key="1">
    <citation type="journal article" date="2019" name="Int. J. Syst. Evol. Microbiol.">
        <title>The Global Catalogue of Microorganisms (GCM) 10K type strain sequencing project: providing services to taxonomists for standard genome sequencing and annotation.</title>
        <authorList>
            <consortium name="The Broad Institute Genomics Platform"/>
            <consortium name="The Broad Institute Genome Sequencing Center for Infectious Disease"/>
            <person name="Wu L."/>
            <person name="Ma J."/>
        </authorList>
    </citation>
    <scope>NUCLEOTIDE SEQUENCE [LARGE SCALE GENOMIC DNA]</scope>
    <source>
        <strain evidence="13">KCTC 13528</strain>
    </source>
</reference>
<keyword evidence="13" id="KW-1185">Reference proteome</keyword>
<protein>
    <submittedName>
        <fullName evidence="12">GspH/FimT family pseudopilin</fullName>
    </submittedName>
</protein>
<proteinExistence type="predicted"/>
<organism evidence="12 13">
    <name type="scientific">Jeotgalibacillus terrae</name>
    <dbReference type="NCBI Taxonomy" id="587735"/>
    <lineage>
        <taxon>Bacteria</taxon>
        <taxon>Bacillati</taxon>
        <taxon>Bacillota</taxon>
        <taxon>Bacilli</taxon>
        <taxon>Bacillales</taxon>
        <taxon>Caryophanaceae</taxon>
        <taxon>Jeotgalibacillus</taxon>
    </lineage>
</organism>
<dbReference type="InterPro" id="IPR016785">
    <property type="entry name" value="ComGD"/>
</dbReference>
<evidence type="ECO:0000259" key="11">
    <source>
        <dbReference type="Pfam" id="PF12019"/>
    </source>
</evidence>
<comment type="caution">
    <text evidence="12">The sequence shown here is derived from an EMBL/GenBank/DDBJ whole genome shotgun (WGS) entry which is preliminary data.</text>
</comment>
<feature type="transmembrane region" description="Helical" evidence="10">
    <location>
        <begin position="12"/>
        <end position="33"/>
    </location>
</feature>
<dbReference type="InterPro" id="IPR045584">
    <property type="entry name" value="Pilin-like"/>
</dbReference>
<keyword evidence="6 10" id="KW-0812">Transmembrane</keyword>
<keyword evidence="8 10" id="KW-0472">Membrane</keyword>
<dbReference type="Pfam" id="PF07963">
    <property type="entry name" value="N_methyl"/>
    <property type="match status" value="1"/>
</dbReference>
<evidence type="ECO:0000256" key="8">
    <source>
        <dbReference type="ARBA" id="ARBA00023136"/>
    </source>
</evidence>
<evidence type="ECO:0000256" key="7">
    <source>
        <dbReference type="ARBA" id="ARBA00022989"/>
    </source>
</evidence>
<evidence type="ECO:0000256" key="6">
    <source>
        <dbReference type="ARBA" id="ARBA00022692"/>
    </source>
</evidence>
<comment type="subcellular location">
    <subcellularLocation>
        <location evidence="2">Cell inner membrane</location>
        <topology evidence="2">Single-pass membrane protein</topology>
    </subcellularLocation>
    <subcellularLocation>
        <location evidence="1">Cell surface</location>
    </subcellularLocation>
</comment>
<evidence type="ECO:0000313" key="13">
    <source>
        <dbReference type="Proteomes" id="UP001597561"/>
    </source>
</evidence>
<keyword evidence="3" id="KW-1003">Cell membrane</keyword>
<dbReference type="RefSeq" id="WP_380269827.1">
    <property type="nucleotide sequence ID" value="NZ_JAFBDK010000001.1"/>
</dbReference>
<keyword evidence="9" id="KW-0178">Competence</keyword>
<keyword evidence="7 10" id="KW-1133">Transmembrane helix</keyword>
<dbReference type="NCBIfam" id="TIGR02532">
    <property type="entry name" value="IV_pilin_GFxxxE"/>
    <property type="match status" value="1"/>
</dbReference>
<evidence type="ECO:0000256" key="3">
    <source>
        <dbReference type="ARBA" id="ARBA00022475"/>
    </source>
</evidence>
<dbReference type="Gene3D" id="3.30.700.10">
    <property type="entry name" value="Glycoprotein, Type 4 Pilin"/>
    <property type="match status" value="1"/>
</dbReference>
<dbReference type="EMBL" id="JBHUPG010000027">
    <property type="protein sequence ID" value="MFD2913141.1"/>
    <property type="molecule type" value="Genomic_DNA"/>
</dbReference>
<evidence type="ECO:0000256" key="4">
    <source>
        <dbReference type="ARBA" id="ARBA00022481"/>
    </source>
</evidence>
<evidence type="ECO:0000256" key="1">
    <source>
        <dbReference type="ARBA" id="ARBA00004241"/>
    </source>
</evidence>
<dbReference type="SUPFAM" id="SSF54523">
    <property type="entry name" value="Pili subunits"/>
    <property type="match status" value="1"/>
</dbReference>
<dbReference type="Pfam" id="PF12019">
    <property type="entry name" value="GspH"/>
    <property type="match status" value="1"/>
</dbReference>
<dbReference type="InterPro" id="IPR012902">
    <property type="entry name" value="N_methyl_site"/>
</dbReference>
<feature type="domain" description="General secretion pathway GspH" evidence="11">
    <location>
        <begin position="46"/>
        <end position="126"/>
    </location>
</feature>
<dbReference type="InterPro" id="IPR022346">
    <property type="entry name" value="T2SS_GspH"/>
</dbReference>